<name>A0A0P7VHS2_SCLFO</name>
<dbReference type="AlphaFoldDB" id="A0A0P7VHS2"/>
<evidence type="ECO:0000313" key="7">
    <source>
        <dbReference type="Proteomes" id="UP000034805"/>
    </source>
</evidence>
<keyword evidence="4 5" id="KW-0472">Membrane</keyword>
<reference evidence="6 7" key="1">
    <citation type="submission" date="2015-08" db="EMBL/GenBank/DDBJ databases">
        <title>The genome of the Asian arowana (Scleropages formosus).</title>
        <authorList>
            <person name="Tan M.H."/>
            <person name="Gan H.M."/>
            <person name="Croft L.J."/>
            <person name="Austin C.M."/>
        </authorList>
    </citation>
    <scope>NUCLEOTIDE SEQUENCE [LARGE SCALE GENOMIC DNA]</scope>
    <source>
        <strain evidence="6">Aro1</strain>
    </source>
</reference>
<organism evidence="6 7">
    <name type="scientific">Scleropages formosus</name>
    <name type="common">Asian bonytongue</name>
    <name type="synonym">Osteoglossum formosum</name>
    <dbReference type="NCBI Taxonomy" id="113540"/>
    <lineage>
        <taxon>Eukaryota</taxon>
        <taxon>Metazoa</taxon>
        <taxon>Chordata</taxon>
        <taxon>Craniata</taxon>
        <taxon>Vertebrata</taxon>
        <taxon>Euteleostomi</taxon>
        <taxon>Actinopterygii</taxon>
        <taxon>Neopterygii</taxon>
        <taxon>Teleostei</taxon>
        <taxon>Osteoglossocephala</taxon>
        <taxon>Osteoglossomorpha</taxon>
        <taxon>Osteoglossiformes</taxon>
        <taxon>Osteoglossidae</taxon>
        <taxon>Scleropages</taxon>
    </lineage>
</organism>
<feature type="transmembrane region" description="Helical" evidence="5">
    <location>
        <begin position="158"/>
        <end position="177"/>
    </location>
</feature>
<comment type="subcellular location">
    <subcellularLocation>
        <location evidence="1">Membrane</location>
        <topology evidence="1">Multi-pass membrane protein</topology>
    </subcellularLocation>
</comment>
<feature type="transmembrane region" description="Helical" evidence="5">
    <location>
        <begin position="86"/>
        <end position="108"/>
    </location>
</feature>
<feature type="transmembrane region" description="Helical" evidence="5">
    <location>
        <begin position="229"/>
        <end position="250"/>
    </location>
</feature>
<accession>A0A0P7VHS2</accession>
<dbReference type="PANTHER" id="PTHR11785:SF354">
    <property type="entry name" value="B(0,+)-TYPE AMINO ACID TRANSPORTER 1"/>
    <property type="match status" value="1"/>
</dbReference>
<dbReference type="EMBL" id="JARO02002298">
    <property type="protein sequence ID" value="KPP73035.1"/>
    <property type="molecule type" value="Genomic_DNA"/>
</dbReference>
<keyword evidence="2 5" id="KW-0812">Transmembrane</keyword>
<protein>
    <submittedName>
        <fullName evidence="6">Uncharacterized protein</fullName>
    </submittedName>
</protein>
<proteinExistence type="predicted"/>
<dbReference type="InterPro" id="IPR050598">
    <property type="entry name" value="AminoAcid_Transporter"/>
</dbReference>
<dbReference type="InterPro" id="IPR002293">
    <property type="entry name" value="AA/rel_permease1"/>
</dbReference>
<evidence type="ECO:0000256" key="1">
    <source>
        <dbReference type="ARBA" id="ARBA00004141"/>
    </source>
</evidence>
<evidence type="ECO:0000256" key="5">
    <source>
        <dbReference type="SAM" id="Phobius"/>
    </source>
</evidence>
<evidence type="ECO:0000256" key="3">
    <source>
        <dbReference type="ARBA" id="ARBA00022989"/>
    </source>
</evidence>
<comment type="caution">
    <text evidence="6">The sequence shown here is derived from an EMBL/GenBank/DDBJ whole genome shotgun (WGS) entry which is preliminary data.</text>
</comment>
<evidence type="ECO:0000313" key="6">
    <source>
        <dbReference type="EMBL" id="KPP73035.1"/>
    </source>
</evidence>
<evidence type="ECO:0000256" key="2">
    <source>
        <dbReference type="ARBA" id="ARBA00022692"/>
    </source>
</evidence>
<feature type="non-terminal residue" evidence="6">
    <location>
        <position position="253"/>
    </location>
</feature>
<keyword evidence="3 5" id="KW-1133">Transmembrane helix</keyword>
<dbReference type="Gene3D" id="1.20.1740.10">
    <property type="entry name" value="Amino acid/polyamine transporter I"/>
    <property type="match status" value="1"/>
</dbReference>
<dbReference type="GO" id="GO:0015179">
    <property type="term" value="F:L-amino acid transmembrane transporter activity"/>
    <property type="evidence" value="ECO:0007669"/>
    <property type="project" value="TreeGrafter"/>
</dbReference>
<feature type="transmembrane region" description="Helical" evidence="5">
    <location>
        <begin position="128"/>
        <end position="146"/>
    </location>
</feature>
<evidence type="ECO:0000256" key="4">
    <source>
        <dbReference type="ARBA" id="ARBA00023136"/>
    </source>
</evidence>
<dbReference type="Proteomes" id="UP000034805">
    <property type="component" value="Unassembled WGS sequence"/>
</dbReference>
<dbReference type="GO" id="GO:0016020">
    <property type="term" value="C:membrane"/>
    <property type="evidence" value="ECO:0007669"/>
    <property type="project" value="UniProtKB-SubCell"/>
</dbReference>
<dbReference type="PANTHER" id="PTHR11785">
    <property type="entry name" value="AMINO ACID TRANSPORTER"/>
    <property type="match status" value="1"/>
</dbReference>
<gene>
    <name evidence="6" type="ORF">Z043_107903</name>
</gene>
<dbReference type="Pfam" id="PF13520">
    <property type="entry name" value="AA_permease_2"/>
    <property type="match status" value="1"/>
</dbReference>
<sequence>MCDHGNGDRLQDLHLPESHAGRLSLCICAAYGIVSTLGELSAEAARTTGMDMYRLLLQGPAHCVVWHHDYAVWGEYYCLMESYGPIMAYMFCLSSIIVLRLYSFAIICLTSGEYAAVPFYPGCGPPEFVVKCLLALAILLLLLVNCMSVRLASYMQNFFTVTKLLVIFIIAVTGIVLETQNLANAAEGVSTSFGNLGFAFYNGFWAYDGWNQLNYITEELKNPYRLQPFSWTIPFFVASSAFGAANGSCITRS</sequence>